<evidence type="ECO:0000313" key="3">
    <source>
        <dbReference type="Proteomes" id="UP001501842"/>
    </source>
</evidence>
<evidence type="ECO:0008006" key="4">
    <source>
        <dbReference type="Google" id="ProtNLM"/>
    </source>
</evidence>
<organism evidence="2 3">
    <name type="scientific">Actinocorallia aurantiaca</name>
    <dbReference type="NCBI Taxonomy" id="46204"/>
    <lineage>
        <taxon>Bacteria</taxon>
        <taxon>Bacillati</taxon>
        <taxon>Actinomycetota</taxon>
        <taxon>Actinomycetes</taxon>
        <taxon>Streptosporangiales</taxon>
        <taxon>Thermomonosporaceae</taxon>
        <taxon>Actinocorallia</taxon>
    </lineage>
</organism>
<gene>
    <name evidence="2" type="ORF">GCM10010439_05440</name>
</gene>
<proteinExistence type="predicted"/>
<dbReference type="EMBL" id="BAAATZ010000002">
    <property type="protein sequence ID" value="GAA2719567.1"/>
    <property type="molecule type" value="Genomic_DNA"/>
</dbReference>
<evidence type="ECO:0000256" key="1">
    <source>
        <dbReference type="SAM" id="Phobius"/>
    </source>
</evidence>
<comment type="caution">
    <text evidence="2">The sequence shown here is derived from an EMBL/GenBank/DDBJ whole genome shotgun (WGS) entry which is preliminary data.</text>
</comment>
<feature type="transmembrane region" description="Helical" evidence="1">
    <location>
        <begin position="356"/>
        <end position="384"/>
    </location>
</feature>
<name>A0ABP6GDB5_9ACTN</name>
<keyword evidence="1" id="KW-1133">Transmembrane helix</keyword>
<feature type="transmembrane region" description="Helical" evidence="1">
    <location>
        <begin position="411"/>
        <end position="429"/>
    </location>
</feature>
<keyword evidence="1" id="KW-0472">Membrane</keyword>
<protein>
    <recommendedName>
        <fullName evidence="4">DUF2029 domain-containing protein</fullName>
    </recommendedName>
</protein>
<accession>A0ABP6GDB5</accession>
<feature type="transmembrane region" description="Helical" evidence="1">
    <location>
        <begin position="327"/>
        <end position="344"/>
    </location>
</feature>
<reference evidence="3" key="1">
    <citation type="journal article" date="2019" name="Int. J. Syst. Evol. Microbiol.">
        <title>The Global Catalogue of Microorganisms (GCM) 10K type strain sequencing project: providing services to taxonomists for standard genome sequencing and annotation.</title>
        <authorList>
            <consortium name="The Broad Institute Genomics Platform"/>
            <consortium name="The Broad Institute Genome Sequencing Center for Infectious Disease"/>
            <person name="Wu L."/>
            <person name="Ma J."/>
        </authorList>
    </citation>
    <scope>NUCLEOTIDE SEQUENCE [LARGE SCALE GENOMIC DNA]</scope>
    <source>
        <strain evidence="3">JCM 8201</strain>
    </source>
</reference>
<keyword evidence="3" id="KW-1185">Reference proteome</keyword>
<feature type="transmembrane region" description="Helical" evidence="1">
    <location>
        <begin position="238"/>
        <end position="258"/>
    </location>
</feature>
<keyword evidence="1" id="KW-0812">Transmembrane</keyword>
<dbReference type="Proteomes" id="UP001501842">
    <property type="component" value="Unassembled WGS sequence"/>
</dbReference>
<feature type="transmembrane region" description="Helical" evidence="1">
    <location>
        <begin position="270"/>
        <end position="290"/>
    </location>
</feature>
<feature type="transmembrane region" description="Helical" evidence="1">
    <location>
        <begin position="44"/>
        <end position="66"/>
    </location>
</feature>
<feature type="transmembrane region" description="Helical" evidence="1">
    <location>
        <begin position="165"/>
        <end position="185"/>
    </location>
</feature>
<sequence>MALSWAMAGAFTSGGTLRDAAPLDHWHPIALGSFAIAVVALKFVRPVLVPFLVLAGTVAVLATGLLEPPRTSDDSYRYLWDGRVQAEGISPYAHPPDAPELAGLRARAPELFPVGTDCKGWDLRKAKPGFCSHVNRPAVPTIYPPVAEGYFAALYGLGGKYGVRAAQVGGAVLALSLCALLLWLLPLERRWQAALWGWFPGVAVWAVNDAHVDTLGVLLVVGGLALAAKGRLAGGGALLGAAIATKLIPALAVPGAMAGVLSRRPRLKDLVLPVTAVVVAALTYVPYVLASGSGVLGYLPGYLKEEGYDSEELKRFALLRLVVPEDLAVIAAGAAVLAVILYVLRYGDPLRPWSGALLVFGVALLALTPGYPWYGLLLVGLVALDGRWEWLGVPMAAQVVYLHGLEAQDTAYGLALAAVVAGQAVRTVALRRRGPRTAVPGRPTAPAP</sequence>
<evidence type="ECO:0000313" key="2">
    <source>
        <dbReference type="EMBL" id="GAA2719567.1"/>
    </source>
</evidence>